<feature type="chain" id="PRO_5043709565" evidence="2">
    <location>
        <begin position="19"/>
        <end position="344"/>
    </location>
</feature>
<evidence type="ECO:0000313" key="3">
    <source>
        <dbReference type="EMBL" id="KAJ8960808.1"/>
    </source>
</evidence>
<gene>
    <name evidence="3" type="ORF">NQ318_020104</name>
</gene>
<dbReference type="EMBL" id="JAPWTK010000007">
    <property type="protein sequence ID" value="KAJ8960808.1"/>
    <property type="molecule type" value="Genomic_DNA"/>
</dbReference>
<organism evidence="3 4">
    <name type="scientific">Aromia moschata</name>
    <dbReference type="NCBI Taxonomy" id="1265417"/>
    <lineage>
        <taxon>Eukaryota</taxon>
        <taxon>Metazoa</taxon>
        <taxon>Ecdysozoa</taxon>
        <taxon>Arthropoda</taxon>
        <taxon>Hexapoda</taxon>
        <taxon>Insecta</taxon>
        <taxon>Pterygota</taxon>
        <taxon>Neoptera</taxon>
        <taxon>Endopterygota</taxon>
        <taxon>Coleoptera</taxon>
        <taxon>Polyphaga</taxon>
        <taxon>Cucujiformia</taxon>
        <taxon>Chrysomeloidea</taxon>
        <taxon>Cerambycidae</taxon>
        <taxon>Cerambycinae</taxon>
        <taxon>Callichromatini</taxon>
        <taxon>Aromia</taxon>
    </lineage>
</organism>
<keyword evidence="2" id="KW-0732">Signal</keyword>
<keyword evidence="4" id="KW-1185">Reference proteome</keyword>
<comment type="caution">
    <text evidence="3">The sequence shown here is derived from an EMBL/GenBank/DDBJ whole genome shotgun (WGS) entry which is preliminary data.</text>
</comment>
<name>A0AAV8ZA42_9CUCU</name>
<feature type="compositionally biased region" description="Pro residues" evidence="1">
    <location>
        <begin position="67"/>
        <end position="78"/>
    </location>
</feature>
<evidence type="ECO:0000256" key="2">
    <source>
        <dbReference type="SAM" id="SignalP"/>
    </source>
</evidence>
<reference evidence="3" key="1">
    <citation type="journal article" date="2023" name="Insect Mol. Biol.">
        <title>Genome sequencing provides insights into the evolution of gene families encoding plant cell wall-degrading enzymes in longhorned beetles.</title>
        <authorList>
            <person name="Shin N.R."/>
            <person name="Okamura Y."/>
            <person name="Kirsch R."/>
            <person name="Pauchet Y."/>
        </authorList>
    </citation>
    <scope>NUCLEOTIDE SEQUENCE</scope>
    <source>
        <strain evidence="3">AMC_N1</strain>
    </source>
</reference>
<accession>A0AAV8ZA42</accession>
<dbReference type="Proteomes" id="UP001162162">
    <property type="component" value="Unassembled WGS sequence"/>
</dbReference>
<evidence type="ECO:0000256" key="1">
    <source>
        <dbReference type="SAM" id="MobiDB-lite"/>
    </source>
</evidence>
<feature type="region of interest" description="Disordered" evidence="1">
    <location>
        <begin position="65"/>
        <end position="92"/>
    </location>
</feature>
<evidence type="ECO:0000313" key="4">
    <source>
        <dbReference type="Proteomes" id="UP001162162"/>
    </source>
</evidence>
<feature type="signal peptide" evidence="2">
    <location>
        <begin position="1"/>
        <end position="18"/>
    </location>
</feature>
<dbReference type="AlphaFoldDB" id="A0AAV8ZA42"/>
<proteinExistence type="predicted"/>
<sequence>MKLLAFFAVSLLFANVSSFGGSEDRFIKKYAMMKIYESCFGEDVVKQIRREMKIACAKCASIEAPPATTPSPPPPPTERPQEDGPGSNSVYQSAPSTFDVEKLHQAIMAFRPNPVAPPAFRPYPGINPSFYGAQMGYPGYQMAQMFYPGYQQPAYSPYGFSMLGQQFLGHRNSREMDIRSQVEAITSRMSGKVKNVTCVMQELGYLDDNLEPNYAKINERIGNLPVGEELRKDMQDGVTFCQQFSQCVPEMKNKSPLSRELIRPMFFFKCYKHKKLEACIMKDVREKYAGVMEDELDGDVELRRTGKASKLPETDGEQEIEDMSESMYEFLYASDSGFDIDGFL</sequence>
<protein>
    <submittedName>
        <fullName evidence="3">Uncharacterized protein</fullName>
    </submittedName>
</protein>